<comment type="catalytic activity">
    <reaction evidence="12">
        <text>a hydroperoxide + [thioredoxin]-dithiol = an alcohol + [thioredoxin]-disulfide + H2O</text>
        <dbReference type="Rhea" id="RHEA:62620"/>
        <dbReference type="Rhea" id="RHEA-COMP:10698"/>
        <dbReference type="Rhea" id="RHEA-COMP:10700"/>
        <dbReference type="ChEBI" id="CHEBI:15377"/>
        <dbReference type="ChEBI" id="CHEBI:29950"/>
        <dbReference type="ChEBI" id="CHEBI:30879"/>
        <dbReference type="ChEBI" id="CHEBI:35924"/>
        <dbReference type="ChEBI" id="CHEBI:50058"/>
        <dbReference type="EC" id="1.11.1.24"/>
    </reaction>
</comment>
<evidence type="ECO:0000313" key="15">
    <source>
        <dbReference type="EMBL" id="RBO95432.1"/>
    </source>
</evidence>
<dbReference type="STRING" id="200904.GCA_900168775_02918"/>
<dbReference type="FunFam" id="3.40.30.10:FF:000007">
    <property type="entry name" value="Thioredoxin-dependent thiol peroxidase"/>
    <property type="match status" value="1"/>
</dbReference>
<evidence type="ECO:0000256" key="13">
    <source>
        <dbReference type="PIRSR" id="PIRSR000239-1"/>
    </source>
</evidence>
<dbReference type="EMBL" id="QNRI01000008">
    <property type="protein sequence ID" value="RBO95432.1"/>
    <property type="molecule type" value="Genomic_DNA"/>
</dbReference>
<dbReference type="InterPro" id="IPR024706">
    <property type="entry name" value="Peroxiredoxin_AhpC-typ"/>
</dbReference>
<dbReference type="GO" id="GO:0034599">
    <property type="term" value="P:cellular response to oxidative stress"/>
    <property type="evidence" value="ECO:0007669"/>
    <property type="project" value="TreeGrafter"/>
</dbReference>
<dbReference type="InterPro" id="IPR050924">
    <property type="entry name" value="Peroxiredoxin_BCP/PrxQ"/>
</dbReference>
<feature type="active site" description="Cysteine sulfenic acid (-SOH) intermediate; for peroxidase activity" evidence="13">
    <location>
        <position position="45"/>
    </location>
</feature>
<evidence type="ECO:0000256" key="12">
    <source>
        <dbReference type="ARBA" id="ARBA00049091"/>
    </source>
</evidence>
<dbReference type="RefSeq" id="WP_079708872.1">
    <property type="nucleotide sequence ID" value="NZ_BAABQN010000015.1"/>
</dbReference>
<comment type="caution">
    <text evidence="15">The sequence shown here is derived from an EMBL/GenBank/DDBJ whole genome shotgun (WGS) entry which is preliminary data.</text>
</comment>
<keyword evidence="8" id="KW-0676">Redox-active center</keyword>
<evidence type="ECO:0000259" key="14">
    <source>
        <dbReference type="PROSITE" id="PS51352"/>
    </source>
</evidence>
<dbReference type="Gene3D" id="3.40.30.10">
    <property type="entry name" value="Glutaredoxin"/>
    <property type="match status" value="1"/>
</dbReference>
<reference evidence="15 16" key="1">
    <citation type="submission" date="2018-06" db="EMBL/GenBank/DDBJ databases">
        <title>Genomic Encyclopedia of Type Strains, Phase IV (KMG-IV): sequencing the most valuable type-strain genomes for metagenomic binning, comparative biology and taxonomic classification.</title>
        <authorList>
            <person name="Goeker M."/>
        </authorList>
    </citation>
    <scope>NUCLEOTIDE SEQUENCE [LARGE SCALE GENOMIC DNA]</scope>
    <source>
        <strain evidence="15 16">DSM 15140</strain>
    </source>
</reference>
<evidence type="ECO:0000256" key="4">
    <source>
        <dbReference type="ARBA" id="ARBA00022559"/>
    </source>
</evidence>
<organism evidence="15 16">
    <name type="scientific">Paraliobacillus ryukyuensis</name>
    <dbReference type="NCBI Taxonomy" id="200904"/>
    <lineage>
        <taxon>Bacteria</taxon>
        <taxon>Bacillati</taxon>
        <taxon>Bacillota</taxon>
        <taxon>Bacilli</taxon>
        <taxon>Bacillales</taxon>
        <taxon>Bacillaceae</taxon>
        <taxon>Paraliobacillus</taxon>
    </lineage>
</organism>
<dbReference type="PROSITE" id="PS51352">
    <property type="entry name" value="THIOREDOXIN_2"/>
    <property type="match status" value="1"/>
</dbReference>
<evidence type="ECO:0000256" key="10">
    <source>
        <dbReference type="ARBA" id="ARBA00038489"/>
    </source>
</evidence>
<dbReference type="SUPFAM" id="SSF52833">
    <property type="entry name" value="Thioredoxin-like"/>
    <property type="match status" value="1"/>
</dbReference>
<evidence type="ECO:0000256" key="1">
    <source>
        <dbReference type="ARBA" id="ARBA00003330"/>
    </source>
</evidence>
<comment type="subunit">
    <text evidence="2">Monomer.</text>
</comment>
<dbReference type="EC" id="1.11.1.24" evidence="3"/>
<dbReference type="InterPro" id="IPR000866">
    <property type="entry name" value="AhpC/TSA"/>
</dbReference>
<keyword evidence="6" id="KW-0560">Oxidoreductase</keyword>
<evidence type="ECO:0000256" key="9">
    <source>
        <dbReference type="ARBA" id="ARBA00032824"/>
    </source>
</evidence>
<evidence type="ECO:0000256" key="11">
    <source>
        <dbReference type="ARBA" id="ARBA00041373"/>
    </source>
</evidence>
<dbReference type="PANTHER" id="PTHR42801:SF4">
    <property type="entry name" value="AHPC_TSA FAMILY PROTEIN"/>
    <property type="match status" value="1"/>
</dbReference>
<evidence type="ECO:0000256" key="5">
    <source>
        <dbReference type="ARBA" id="ARBA00022862"/>
    </source>
</evidence>
<dbReference type="Proteomes" id="UP000252254">
    <property type="component" value="Unassembled WGS sequence"/>
</dbReference>
<dbReference type="Pfam" id="PF00578">
    <property type="entry name" value="AhpC-TSA"/>
    <property type="match status" value="1"/>
</dbReference>
<evidence type="ECO:0000256" key="3">
    <source>
        <dbReference type="ARBA" id="ARBA00013017"/>
    </source>
</evidence>
<comment type="function">
    <text evidence="1">Thiol-specific peroxidase that catalyzes the reduction of hydrogen peroxide and organic hydroperoxides to water and alcohols, respectively. Plays a role in cell protection against oxidative stress by detoxifying peroxides and as sensor of hydrogen peroxide-mediated signaling events.</text>
</comment>
<gene>
    <name evidence="15" type="ORF">DES48_108145</name>
</gene>
<evidence type="ECO:0000256" key="8">
    <source>
        <dbReference type="ARBA" id="ARBA00023284"/>
    </source>
</evidence>
<comment type="similarity">
    <text evidence="10">Belongs to the peroxiredoxin family. BCP/PrxQ subfamily.</text>
</comment>
<dbReference type="CDD" id="cd03017">
    <property type="entry name" value="PRX_BCP"/>
    <property type="match status" value="1"/>
</dbReference>
<protein>
    <recommendedName>
        <fullName evidence="3">thioredoxin-dependent peroxiredoxin</fullName>
        <ecNumber evidence="3">1.11.1.24</ecNumber>
    </recommendedName>
    <alternativeName>
        <fullName evidence="11">Bacterioferritin comigratory protein</fullName>
    </alternativeName>
    <alternativeName>
        <fullName evidence="9">Thioredoxin peroxidase</fullName>
    </alternativeName>
</protein>
<evidence type="ECO:0000256" key="6">
    <source>
        <dbReference type="ARBA" id="ARBA00023002"/>
    </source>
</evidence>
<sequence>MAIEVGQTVPDMKLKTSEGNNVTLNEYKGKHVVLYFYPKDSTPGCTSEACSFRDNHESFADLNAEIIGVSPDSAESHQNFKDKHDLPFTLIVDDDHQLAESFGVWKLKKKPDREYWGNERATFIIDKDGVVQKVFRDVNVDGHTDEALQFIRENLA</sequence>
<dbReference type="AlphaFoldDB" id="A0A366DZD2"/>
<keyword evidence="5" id="KW-0049">Antioxidant</keyword>
<dbReference type="PANTHER" id="PTHR42801">
    <property type="entry name" value="THIOREDOXIN-DEPENDENT PEROXIDE REDUCTASE"/>
    <property type="match status" value="1"/>
</dbReference>
<name>A0A366DZD2_9BACI</name>
<dbReference type="InterPro" id="IPR036249">
    <property type="entry name" value="Thioredoxin-like_sf"/>
</dbReference>
<dbReference type="NCBIfam" id="NF006960">
    <property type="entry name" value="PRK09437.1"/>
    <property type="match status" value="1"/>
</dbReference>
<dbReference type="InterPro" id="IPR013766">
    <property type="entry name" value="Thioredoxin_domain"/>
</dbReference>
<feature type="domain" description="Thioredoxin" evidence="14">
    <location>
        <begin position="3"/>
        <end position="156"/>
    </location>
</feature>
<dbReference type="GO" id="GO:0045454">
    <property type="term" value="P:cell redox homeostasis"/>
    <property type="evidence" value="ECO:0007669"/>
    <property type="project" value="TreeGrafter"/>
</dbReference>
<evidence type="ECO:0000256" key="7">
    <source>
        <dbReference type="ARBA" id="ARBA00023157"/>
    </source>
</evidence>
<proteinExistence type="inferred from homology"/>
<evidence type="ECO:0000256" key="2">
    <source>
        <dbReference type="ARBA" id="ARBA00011245"/>
    </source>
</evidence>
<keyword evidence="16" id="KW-1185">Reference proteome</keyword>
<evidence type="ECO:0000313" key="16">
    <source>
        <dbReference type="Proteomes" id="UP000252254"/>
    </source>
</evidence>
<keyword evidence="4" id="KW-0575">Peroxidase</keyword>
<dbReference type="GO" id="GO:0008379">
    <property type="term" value="F:thioredoxin peroxidase activity"/>
    <property type="evidence" value="ECO:0007669"/>
    <property type="project" value="TreeGrafter"/>
</dbReference>
<dbReference type="GO" id="GO:0005737">
    <property type="term" value="C:cytoplasm"/>
    <property type="evidence" value="ECO:0007669"/>
    <property type="project" value="TreeGrafter"/>
</dbReference>
<accession>A0A366DZD2</accession>
<dbReference type="OrthoDB" id="9812811at2"/>
<dbReference type="PIRSF" id="PIRSF000239">
    <property type="entry name" value="AHPC"/>
    <property type="match status" value="1"/>
</dbReference>
<keyword evidence="7" id="KW-1015">Disulfide bond</keyword>